<sequence length="791" mass="85714">MGVPDFLKFVSRTAPGALCRLPRDSVATPLCFDFILIDATNAAQTIGLEVLGAFLRRSQVRVRQAVIFAVDGQRQRSDTARAQRTHSTVLDTDVVIQRFGSDLQRHYEQCGGESVPQVLISGRHVAGEADYKILDIQRFIIMQVFTNGGSDKLPTFCMVSEDSDVLCGALCGPAPHTVSIVTKLRDTMIDMCVLRVSHVLAHVGVCMEAFISGAETSVEEEKDMTVDSGPVGSTDSIFHAEQMETEGDGEEQITRRKKVDGPMVSTGVRVVLGDSDDDDDHAQSEGLRDTRNGGGNMDNELHPPKAGPSTCVPTMVSQAAVAEILQNSCVDMVFLFIIVMGNGGSVPPVIRGATKVDIQSCWRAYCKMKYNTAESEREKEMGRTLFDLNGILSIKGQQSDDIASVVVDCSFLCTLLDTAQYADVQSRPMTDEDKERALLYLSHAAYAALRYIVACNVGRVAAGRVDDTFLDTRNISEVVSVPSVAAFLSVLNQTKKRTLHFPLVGSATTDVLSSAAKGVSAVEEAITAARIRSGRGESRMVLQTDVAGTLASAVTASGAQRCVQLSRFLAPFTTAEVSRKNIMDCLKHSPRNYSKISNSVAEFGGRLSTFSRLLLAWRRTIELCVPTLGALAGKETATSTLGAVAGDEGKGVAALSSSGLLTTGRSCAKMSYSFELRRMAPVLVSEQTNHKSNAATDATRRDILFKALRISHDYVEAPQIINSKSKEPELSSSGDVDKKCQLERKRHREGETLISEREGASAPGKRHRTQSVKDVIRSKGKNKKVKRKKLS</sequence>
<proteinExistence type="predicted"/>
<accession>A0A1G4I989</accession>
<organism evidence="2 3">
    <name type="scientific">Trypanosoma equiperdum</name>
    <dbReference type="NCBI Taxonomy" id="5694"/>
    <lineage>
        <taxon>Eukaryota</taxon>
        <taxon>Discoba</taxon>
        <taxon>Euglenozoa</taxon>
        <taxon>Kinetoplastea</taxon>
        <taxon>Metakinetoplastina</taxon>
        <taxon>Trypanosomatida</taxon>
        <taxon>Trypanosomatidae</taxon>
        <taxon>Trypanosoma</taxon>
    </lineage>
</organism>
<evidence type="ECO:0000313" key="2">
    <source>
        <dbReference type="EMBL" id="SCU68406.1"/>
    </source>
</evidence>
<feature type="compositionally biased region" description="Basic and acidic residues" evidence="1">
    <location>
        <begin position="281"/>
        <end position="291"/>
    </location>
</feature>
<keyword evidence="3" id="KW-1185">Reference proteome</keyword>
<name>A0A1G4I989_TRYEQ</name>
<dbReference type="Proteomes" id="UP000195570">
    <property type="component" value="Unassembled WGS sequence"/>
</dbReference>
<feature type="region of interest" description="Disordered" evidence="1">
    <location>
        <begin position="240"/>
        <end position="309"/>
    </location>
</feature>
<dbReference type="VEuPathDB" id="TriTrypDB:TEOVI_000637400"/>
<feature type="region of interest" description="Disordered" evidence="1">
    <location>
        <begin position="719"/>
        <end position="791"/>
    </location>
</feature>
<reference evidence="2" key="1">
    <citation type="submission" date="2016-09" db="EMBL/GenBank/DDBJ databases">
        <authorList>
            <person name="Hebert L."/>
            <person name="Moumen B."/>
        </authorList>
    </citation>
    <scope>NUCLEOTIDE SEQUENCE [LARGE SCALE GENOMIC DNA]</scope>
    <source>
        <strain evidence="2">OVI</strain>
    </source>
</reference>
<dbReference type="AlphaFoldDB" id="A0A1G4I989"/>
<evidence type="ECO:0000313" key="3">
    <source>
        <dbReference type="Proteomes" id="UP000195570"/>
    </source>
</evidence>
<comment type="caution">
    <text evidence="2">The sequence shown here is derived from an EMBL/GenBank/DDBJ whole genome shotgun (WGS) entry which is preliminary data.</text>
</comment>
<dbReference type="EMBL" id="CZPT02000974">
    <property type="protein sequence ID" value="SCU68406.1"/>
    <property type="molecule type" value="Genomic_DNA"/>
</dbReference>
<feature type="compositionally biased region" description="Basic and acidic residues" evidence="1">
    <location>
        <begin position="724"/>
        <end position="759"/>
    </location>
</feature>
<gene>
    <name evidence="2" type="ORF">TEOVI_000637400</name>
</gene>
<evidence type="ECO:0000256" key="1">
    <source>
        <dbReference type="SAM" id="MobiDB-lite"/>
    </source>
</evidence>
<dbReference type="GeneID" id="92380308"/>
<dbReference type="RefSeq" id="XP_067079569.1">
    <property type="nucleotide sequence ID" value="XM_067223468.1"/>
</dbReference>
<protein>
    <submittedName>
        <fullName evidence="2">Uncharacterized protein</fullName>
    </submittedName>
</protein>
<feature type="compositionally biased region" description="Basic residues" evidence="1">
    <location>
        <begin position="778"/>
        <end position="791"/>
    </location>
</feature>